<evidence type="ECO:0000313" key="2">
    <source>
        <dbReference type="EMBL" id="CDI52637.1"/>
    </source>
</evidence>
<dbReference type="GO" id="GO:0005829">
    <property type="term" value="C:cytosol"/>
    <property type="evidence" value="ECO:0007669"/>
    <property type="project" value="UniProtKB-SubCell"/>
</dbReference>
<sequence length="879" mass="99607">MPAASQLQPRDGVVDWPLQPSAVLESQSELQTPSSTLRQHLDADALPRPDYFDSVDELHLWYQMQYGDTLRDNLELCSKHVEPSKAASAASNDHHRPRPKLAVCHDFKGGYSDNPHQRGYTLEHFHLIDTLIYFSHKRVSIPPVSWLSSASRTGTKVLGTLIFEWEESIPDISKLLRGPERKTMPLRGEPCFSPQYAIELIELALARGFSGFLVNIEVNLDLGFSCSGEPWPAWVGQQARIGEMRRNAERLRGWLHFLREEGARRFIEAGKPVDEWEVMWYDSVVYPYGQLAWQDALNQYNVDYFRSAHTFFTNYTWARPPQPLPPGQLIDPKDESHQTQQLRGFGLTGSSDGGFHSHLLMSGAMADSVDRLRTDVYVGIDVFGRNCWGGLKAWKSLDMIGPHRSQKDNEKLGLSVALFAPGWTWEEENAGLTLEPERKAQKRSWSDWWHVDEAFWIGAPCFLTSTSYRITVARDNIKPLQSYFGHSYLETARLLRRASPLGFYTNFNIGSGTKWFDRGELVYDWSERTNHREREEAGFTDMAVSMPKADLLYAKWHNQRLHSDAQETSERSGYLPRSWSTVVTELDDKENIVQTPWHVLSCTFDQERVWAGSSSFVVSLLLDSTSTCSNEVMVELCSAVITDSQGGELSPTDWTFTIVYDATGMEELEILPRVGFTAEMKPETAQLNTEYDYLGHGWKAASCRLRFSYLPSKEALILGFEARNKMKRQIQLRIGALQLLPVTAPATSCHSSRLEVMQAADSYDASMSDTKIRWLRASVLSWTAPNQASATMYYNVWVQAIDSPDTRIWLGTSTREASSTEFCLPFDLALPPHLSDANQEGFEFVITSLDIILPVEVAKGPATIVYTDTPLFIYAHALQ</sequence>
<dbReference type="Gene3D" id="3.20.20.80">
    <property type="entry name" value="Glycosidases"/>
    <property type="match status" value="1"/>
</dbReference>
<reference evidence="2" key="1">
    <citation type="journal article" date="2014" name="Genome Biol. Evol.">
        <title>Gene Loss Rather Than Gene Gain Is Associated with a Host Jump from Monocots to Dicots in the Smut Fungus Melanopsichium pennsylvanicum.</title>
        <authorList>
            <person name="Sharma R."/>
            <person name="Mishra B."/>
            <person name="Runge F."/>
            <person name="Thines M."/>
        </authorList>
    </citation>
    <scope>NUCLEOTIDE SEQUENCE</scope>
    <source>
        <strain evidence="2">4</strain>
    </source>
</reference>
<dbReference type="Pfam" id="PF03644">
    <property type="entry name" value="Glyco_hydro_85"/>
    <property type="match status" value="1"/>
</dbReference>
<dbReference type="Gene3D" id="2.60.120.260">
    <property type="entry name" value="Galactose-binding domain-like"/>
    <property type="match status" value="1"/>
</dbReference>
<name>A0A077R190_9BASI</name>
<protein>
    <submittedName>
        <fullName evidence="2">Related to Endo-b-N-acetylglucosaminidase</fullName>
    </submittedName>
</protein>
<evidence type="ECO:0000259" key="1">
    <source>
        <dbReference type="Pfam" id="PF03644"/>
    </source>
</evidence>
<organism evidence="2">
    <name type="scientific">Melanopsichium pennsylvanicum 4</name>
    <dbReference type="NCBI Taxonomy" id="1398559"/>
    <lineage>
        <taxon>Eukaryota</taxon>
        <taxon>Fungi</taxon>
        <taxon>Dikarya</taxon>
        <taxon>Basidiomycota</taxon>
        <taxon>Ustilaginomycotina</taxon>
        <taxon>Ustilaginomycetes</taxon>
        <taxon>Ustilaginales</taxon>
        <taxon>Ustilaginaceae</taxon>
        <taxon>Melanopsichium</taxon>
    </lineage>
</organism>
<proteinExistence type="predicted"/>
<dbReference type="GO" id="GO:0033925">
    <property type="term" value="F:mannosyl-glycoprotein endo-beta-N-acetylglucosaminidase activity"/>
    <property type="evidence" value="ECO:0007669"/>
    <property type="project" value="UniProtKB-EC"/>
</dbReference>
<dbReference type="AlphaFoldDB" id="A0A077R190"/>
<dbReference type="EMBL" id="HG529546">
    <property type="protein sequence ID" value="CDI52637.1"/>
    <property type="molecule type" value="Genomic_DNA"/>
</dbReference>
<feature type="domain" description="Cytosolic endo-beta-N-acetylglucosaminidase TIM barrel" evidence="1">
    <location>
        <begin position="113"/>
        <end position="515"/>
    </location>
</feature>
<dbReference type="InterPro" id="IPR005201">
    <property type="entry name" value="TIM_ENGase"/>
</dbReference>
<accession>A0A077R190</accession>
<dbReference type="PANTHER" id="PTHR13246:SF1">
    <property type="entry name" value="CYTOSOLIC ENDO-BETA-N-ACETYLGLUCOSAMINIDASE"/>
    <property type="match status" value="1"/>
</dbReference>
<dbReference type="PANTHER" id="PTHR13246">
    <property type="entry name" value="ENDO BETA N-ACETYLGLUCOSAMINIDASE"/>
    <property type="match status" value="1"/>
</dbReference>
<dbReference type="InterPro" id="IPR032979">
    <property type="entry name" value="ENGase"/>
</dbReference>